<dbReference type="Gene3D" id="3.30.70.260">
    <property type="match status" value="1"/>
</dbReference>
<dbReference type="SUPFAM" id="SSF51735">
    <property type="entry name" value="NAD(P)-binding Rossmann-fold domains"/>
    <property type="match status" value="1"/>
</dbReference>
<dbReference type="CDD" id="cd12173">
    <property type="entry name" value="PGDH_4"/>
    <property type="match status" value="1"/>
</dbReference>
<dbReference type="FunFam" id="3.30.1330.90:FF:000003">
    <property type="entry name" value="D-3-phosphoglycerate dehydrogenase"/>
    <property type="match status" value="1"/>
</dbReference>
<dbReference type="GO" id="GO:0004617">
    <property type="term" value="F:phosphoglycerate dehydrogenase activity"/>
    <property type="evidence" value="ECO:0007669"/>
    <property type="project" value="UniProtKB-UniRule"/>
</dbReference>
<comment type="similarity">
    <text evidence="3 9">Belongs to the D-isomer specific 2-hydroxyacid dehydrogenase family.</text>
</comment>
<evidence type="ECO:0000259" key="10">
    <source>
        <dbReference type="PROSITE" id="PS51671"/>
    </source>
</evidence>
<dbReference type="Proteomes" id="UP000005850">
    <property type="component" value="Chromosome"/>
</dbReference>
<dbReference type="eggNOG" id="COG0111">
    <property type="taxonomic scope" value="Bacteria"/>
</dbReference>
<evidence type="ECO:0000256" key="6">
    <source>
        <dbReference type="ARBA" id="ARBA00023027"/>
    </source>
</evidence>
<name>A0A075R3W6_BRELA</name>
<evidence type="ECO:0000313" key="12">
    <source>
        <dbReference type="Proteomes" id="UP000005850"/>
    </source>
</evidence>
<dbReference type="InterPro" id="IPR029753">
    <property type="entry name" value="D-isomer_DH_CS"/>
</dbReference>
<comment type="function">
    <text evidence="1">Catalyzes the reversible oxidation of 3-phospho-D-glycerate to 3-phosphonooxypyruvate, the first step of the phosphorylated L-serine biosynthesis pathway. Also catalyzes the reversible oxidation of 2-hydroxyglutarate to 2-oxoglutarate.</text>
</comment>
<dbReference type="EMBL" id="CP007806">
    <property type="protein sequence ID" value="AIG26176.1"/>
    <property type="molecule type" value="Genomic_DNA"/>
</dbReference>
<dbReference type="Pfam" id="PF19304">
    <property type="entry name" value="PGDH_inter"/>
    <property type="match status" value="1"/>
</dbReference>
<evidence type="ECO:0000256" key="2">
    <source>
        <dbReference type="ARBA" id="ARBA00005216"/>
    </source>
</evidence>
<dbReference type="Pfam" id="PF00389">
    <property type="entry name" value="2-Hacid_dh"/>
    <property type="match status" value="1"/>
</dbReference>
<keyword evidence="9" id="KW-0718">Serine biosynthesis</keyword>
<dbReference type="FunFam" id="3.40.50.720:FF:000021">
    <property type="entry name" value="D-3-phosphoglycerate dehydrogenase"/>
    <property type="match status" value="1"/>
</dbReference>
<feature type="domain" description="ACT" evidence="10">
    <location>
        <begin position="457"/>
        <end position="529"/>
    </location>
</feature>
<dbReference type="STRING" id="1042163.BRLA_c018540"/>
<keyword evidence="9" id="KW-0028">Amino-acid biosynthesis</keyword>
<dbReference type="EC" id="1.1.1.95" evidence="9"/>
<comment type="pathway">
    <text evidence="2 9">Amino-acid biosynthesis; L-serine biosynthesis; L-serine from 3-phospho-D-glycerate: step 1/3.</text>
</comment>
<dbReference type="InterPro" id="IPR002912">
    <property type="entry name" value="ACT_dom"/>
</dbReference>
<dbReference type="HOGENOM" id="CLU_019796_8_1_9"/>
<dbReference type="KEGG" id="blr:BRLA_c018540"/>
<evidence type="ECO:0000313" key="11">
    <source>
        <dbReference type="EMBL" id="AIG26176.1"/>
    </source>
</evidence>
<dbReference type="CDD" id="cd04902">
    <property type="entry name" value="ACT_3PGDH-xct"/>
    <property type="match status" value="1"/>
</dbReference>
<evidence type="ECO:0000256" key="1">
    <source>
        <dbReference type="ARBA" id="ARBA00003800"/>
    </source>
</evidence>
<keyword evidence="12" id="KW-1185">Reference proteome</keyword>
<proteinExistence type="inferred from homology"/>
<dbReference type="GO" id="GO:0006564">
    <property type="term" value="P:L-serine biosynthetic process"/>
    <property type="evidence" value="ECO:0007669"/>
    <property type="project" value="UniProtKB-UniRule"/>
</dbReference>
<sequence>MDKFRVLISDPLSEQGIQQLLDAQDVIVEQKTALSPDELLEIIEQYDALLVRSQTQVTAEVIHAAKKLKVIGRAGVGVDNIDINAATAAGIVVINAPDGNTISTAEHSFAMLMAVARNIPQAHKKLVDGAWDRKSFQGVELHNKTLGIIGMGRIGSEVAKRAKAFQMNVIGYDPYLTDERAQKLGVTNGTVDDIVTKADFITVHTPLMKETKHLLNAKQFAKMKPTTRVINCARGGIIDEKALLHALDNGLIAAAALDVYEEEPPVNNPLIGHPRVVTTPHLGASTVEAQENVAIDVSEELLKALRNQTFKNAVNLPTVDAHLMERVQPFFSLSEKLGQFLAQLTIGALQEVKITYSGELSEMSTSPLTRTILKGLLAYRLGAEVNYINAPYLAKMRDISVTEEKSTISRGFTNLITVTLRSNLETRTIAGTRLNGFGDRIVKIDQSTIDVQPQGYLLYVQHHDRPGVIGYVGSVLGQNGVNIATMQVGRKDVGGDAIMMLTVDKPLSTELLDELGQSLEISSVTQIEL</sequence>
<dbReference type="InterPro" id="IPR045626">
    <property type="entry name" value="PGDH_ASB_dom"/>
</dbReference>
<dbReference type="SUPFAM" id="SSF52283">
    <property type="entry name" value="Formate/glycerate dehydrogenase catalytic domain-like"/>
    <property type="match status" value="1"/>
</dbReference>
<dbReference type="PANTHER" id="PTHR42938">
    <property type="entry name" value="FORMATE DEHYDROGENASE 1"/>
    <property type="match status" value="1"/>
</dbReference>
<evidence type="ECO:0000256" key="8">
    <source>
        <dbReference type="ARBA" id="ARBA00048731"/>
    </source>
</evidence>
<evidence type="ECO:0000256" key="9">
    <source>
        <dbReference type="RuleBase" id="RU363003"/>
    </source>
</evidence>
<evidence type="ECO:0000256" key="3">
    <source>
        <dbReference type="ARBA" id="ARBA00005854"/>
    </source>
</evidence>
<keyword evidence="6 9" id="KW-0520">NAD</keyword>
<accession>A0A075R3W6</accession>
<gene>
    <name evidence="11" type="ORF">BRLA_c018540</name>
</gene>
<dbReference type="PROSITE" id="PS00670">
    <property type="entry name" value="D_2_HYDROXYACID_DH_2"/>
    <property type="match status" value="1"/>
</dbReference>
<dbReference type="AlphaFoldDB" id="A0A075R3W6"/>
<evidence type="ECO:0000256" key="5">
    <source>
        <dbReference type="ARBA" id="ARBA00023002"/>
    </source>
</evidence>
<dbReference type="PROSITE" id="PS00671">
    <property type="entry name" value="D_2_HYDROXYACID_DH_3"/>
    <property type="match status" value="1"/>
</dbReference>
<dbReference type="PROSITE" id="PS51671">
    <property type="entry name" value="ACT"/>
    <property type="match status" value="1"/>
</dbReference>
<comment type="catalytic activity">
    <reaction evidence="7">
        <text>(R)-2-hydroxyglutarate + NAD(+) = 2-oxoglutarate + NADH + H(+)</text>
        <dbReference type="Rhea" id="RHEA:49612"/>
        <dbReference type="ChEBI" id="CHEBI:15378"/>
        <dbReference type="ChEBI" id="CHEBI:15801"/>
        <dbReference type="ChEBI" id="CHEBI:16810"/>
        <dbReference type="ChEBI" id="CHEBI:57540"/>
        <dbReference type="ChEBI" id="CHEBI:57945"/>
        <dbReference type="EC" id="1.1.1.399"/>
    </reaction>
</comment>
<dbReference type="NCBIfam" id="TIGR01327">
    <property type="entry name" value="PGDH"/>
    <property type="match status" value="1"/>
</dbReference>
<dbReference type="FunFam" id="3.30.70.260:FF:000008">
    <property type="entry name" value="D-3-phosphoglycerate dehydrogenase, chloroplastic"/>
    <property type="match status" value="1"/>
</dbReference>
<dbReference type="InterPro" id="IPR029009">
    <property type="entry name" value="ASB_dom_sf"/>
</dbReference>
<evidence type="ECO:0000256" key="4">
    <source>
        <dbReference type="ARBA" id="ARBA00021582"/>
    </source>
</evidence>
<dbReference type="InterPro" id="IPR036291">
    <property type="entry name" value="NAD(P)-bd_dom_sf"/>
</dbReference>
<dbReference type="Gene3D" id="3.40.50.720">
    <property type="entry name" value="NAD(P)-binding Rossmann-like Domain"/>
    <property type="match status" value="2"/>
</dbReference>
<organism evidence="11 12">
    <name type="scientific">Brevibacillus laterosporus LMG 15441</name>
    <dbReference type="NCBI Taxonomy" id="1042163"/>
    <lineage>
        <taxon>Bacteria</taxon>
        <taxon>Bacillati</taxon>
        <taxon>Bacillota</taxon>
        <taxon>Bacilli</taxon>
        <taxon>Bacillales</taxon>
        <taxon>Paenibacillaceae</taxon>
        <taxon>Brevibacillus</taxon>
    </lineage>
</organism>
<dbReference type="InterPro" id="IPR006139">
    <property type="entry name" value="D-isomer_2_OHA_DH_cat_dom"/>
</dbReference>
<dbReference type="InterPro" id="IPR006236">
    <property type="entry name" value="PGDH"/>
</dbReference>
<dbReference type="Pfam" id="PF01842">
    <property type="entry name" value="ACT"/>
    <property type="match status" value="1"/>
</dbReference>
<dbReference type="UniPathway" id="UPA00135">
    <property type="reaction ID" value="UER00196"/>
</dbReference>
<dbReference type="InterPro" id="IPR006140">
    <property type="entry name" value="D-isomer_DH_NAD-bd"/>
</dbReference>
<dbReference type="InterPro" id="IPR045865">
    <property type="entry name" value="ACT-like_dom_sf"/>
</dbReference>
<protein>
    <recommendedName>
        <fullName evidence="4 9">D-3-phosphoglycerate dehydrogenase</fullName>
        <ecNumber evidence="9">1.1.1.95</ecNumber>
    </recommendedName>
</protein>
<dbReference type="InterPro" id="IPR029752">
    <property type="entry name" value="D-isomer_DH_CS1"/>
</dbReference>
<keyword evidence="5 9" id="KW-0560">Oxidoreductase</keyword>
<dbReference type="RefSeq" id="WP_003338486.1">
    <property type="nucleotide sequence ID" value="NZ_CP007806.1"/>
</dbReference>
<dbReference type="GO" id="GO:0051287">
    <property type="term" value="F:NAD binding"/>
    <property type="evidence" value="ECO:0007669"/>
    <property type="project" value="UniProtKB-UniRule"/>
</dbReference>
<dbReference type="Gene3D" id="3.30.1330.90">
    <property type="entry name" value="D-3-phosphoglycerate dehydrogenase, domain 3"/>
    <property type="match status" value="1"/>
</dbReference>
<dbReference type="PROSITE" id="PS00065">
    <property type="entry name" value="D_2_HYDROXYACID_DH_1"/>
    <property type="match status" value="1"/>
</dbReference>
<dbReference type="SUPFAM" id="SSF143548">
    <property type="entry name" value="Serine metabolism enzymes domain"/>
    <property type="match status" value="1"/>
</dbReference>
<dbReference type="PANTHER" id="PTHR42938:SF47">
    <property type="entry name" value="HYDROXYPYRUVATE REDUCTASE"/>
    <property type="match status" value="1"/>
</dbReference>
<reference evidence="11 12" key="1">
    <citation type="journal article" date="2011" name="J. Bacteriol.">
        <title>Genome sequence of Brevibacillus laterosporus LMG 15441, a pathogen of invertebrates.</title>
        <authorList>
            <person name="Djukic M."/>
            <person name="Poehlein A."/>
            <person name="Thurmer A."/>
            <person name="Daniel R."/>
        </authorList>
    </citation>
    <scope>NUCLEOTIDE SEQUENCE [LARGE SCALE GENOMIC DNA]</scope>
    <source>
        <strain evidence="11 12">LMG 15441</strain>
    </source>
</reference>
<evidence type="ECO:0000256" key="7">
    <source>
        <dbReference type="ARBA" id="ARBA00048126"/>
    </source>
</evidence>
<comment type="catalytic activity">
    <reaction evidence="8 9">
        <text>(2R)-3-phosphoglycerate + NAD(+) = 3-phosphooxypyruvate + NADH + H(+)</text>
        <dbReference type="Rhea" id="RHEA:12641"/>
        <dbReference type="ChEBI" id="CHEBI:15378"/>
        <dbReference type="ChEBI" id="CHEBI:18110"/>
        <dbReference type="ChEBI" id="CHEBI:57540"/>
        <dbReference type="ChEBI" id="CHEBI:57945"/>
        <dbReference type="ChEBI" id="CHEBI:58272"/>
        <dbReference type="EC" id="1.1.1.95"/>
    </reaction>
</comment>
<dbReference type="SUPFAM" id="SSF55021">
    <property type="entry name" value="ACT-like"/>
    <property type="match status" value="1"/>
</dbReference>
<dbReference type="Pfam" id="PF02826">
    <property type="entry name" value="2-Hacid_dh_C"/>
    <property type="match status" value="1"/>
</dbReference>